<dbReference type="GO" id="GO:0005385">
    <property type="term" value="F:zinc ion transmembrane transporter activity"/>
    <property type="evidence" value="ECO:0007669"/>
    <property type="project" value="TreeGrafter"/>
</dbReference>
<dbReference type="RefSeq" id="XP_002954615.1">
    <property type="nucleotide sequence ID" value="XM_002954569.1"/>
</dbReference>
<feature type="transmembrane region" description="Helical" evidence="5">
    <location>
        <begin position="283"/>
        <end position="308"/>
    </location>
</feature>
<sequence length="343" mass="35727">MFQDPEGMLTRLVRSFAAGVIAALALVHIIPEAVEEMSELGGVEYPLGGTCALGGVALMILLEHMAHIMHDGDGGGHAVGGASKTGNSIPHKHKSSKLMCPVAVDSPRNSPSRAPAAVAEGCLKPQTSNSGDELHMDGGAVGGSGVTHGHSHVCVSRGSAPNWLAAGTVEAMGSLRLKVVAYLFEIGCIFHSFIIGLSLGVNQTDLKEVRSLLIALAFHQWLEGISLASVVIRGGFTARKGALMILTYSLTCPVGIAIGMAIAETYDGESTKSRGIQGAFNGVSGGMLLYISLVQSWGVADIFGVIFASRAGFLSGCGRWFLIGFWIGSGFESIGFLVLRVSF</sequence>
<feature type="transmembrane region" description="Helical" evidence="5">
    <location>
        <begin position="12"/>
        <end position="31"/>
    </location>
</feature>
<protein>
    <submittedName>
        <fullName evidence="6">Uncharacterized protein</fullName>
    </submittedName>
</protein>
<dbReference type="GeneID" id="9626161"/>
<name>D8U7L5_VOLCA</name>
<evidence type="ECO:0000256" key="1">
    <source>
        <dbReference type="ARBA" id="ARBA00004141"/>
    </source>
</evidence>
<gene>
    <name evidence="6" type="ORF">VOLCADRAFT_106471</name>
</gene>
<dbReference type="PANTHER" id="PTHR11040">
    <property type="entry name" value="ZINC/IRON TRANSPORTER"/>
    <property type="match status" value="1"/>
</dbReference>
<dbReference type="InterPro" id="IPR003689">
    <property type="entry name" value="ZIP"/>
</dbReference>
<dbReference type="STRING" id="3068.D8U7L5"/>
<dbReference type="FunCoup" id="D8U7L5">
    <property type="interactions" value="1464"/>
</dbReference>
<dbReference type="Pfam" id="PF02535">
    <property type="entry name" value="Zip"/>
    <property type="match status" value="1"/>
</dbReference>
<organism evidence="7">
    <name type="scientific">Volvox carteri f. nagariensis</name>
    <dbReference type="NCBI Taxonomy" id="3068"/>
    <lineage>
        <taxon>Eukaryota</taxon>
        <taxon>Viridiplantae</taxon>
        <taxon>Chlorophyta</taxon>
        <taxon>core chlorophytes</taxon>
        <taxon>Chlorophyceae</taxon>
        <taxon>CS clade</taxon>
        <taxon>Chlamydomonadales</taxon>
        <taxon>Volvocaceae</taxon>
        <taxon>Volvox</taxon>
    </lineage>
</organism>
<keyword evidence="3 5" id="KW-1133">Transmembrane helix</keyword>
<feature type="transmembrane region" description="Helical" evidence="5">
    <location>
        <begin position="320"/>
        <end position="339"/>
    </location>
</feature>
<dbReference type="AlphaFoldDB" id="D8U7L5"/>
<dbReference type="InParanoid" id="D8U7L5"/>
<dbReference type="PANTHER" id="PTHR11040:SF44">
    <property type="entry name" value="PROTEIN ZNTC-RELATED"/>
    <property type="match status" value="1"/>
</dbReference>
<feature type="transmembrane region" description="Helical" evidence="5">
    <location>
        <begin position="43"/>
        <end position="62"/>
    </location>
</feature>
<dbReference type="eggNOG" id="KOG1558">
    <property type="taxonomic scope" value="Eukaryota"/>
</dbReference>
<evidence type="ECO:0000256" key="5">
    <source>
        <dbReference type="SAM" id="Phobius"/>
    </source>
</evidence>
<evidence type="ECO:0000256" key="4">
    <source>
        <dbReference type="ARBA" id="ARBA00023136"/>
    </source>
</evidence>
<evidence type="ECO:0000256" key="3">
    <source>
        <dbReference type="ARBA" id="ARBA00022989"/>
    </source>
</evidence>
<evidence type="ECO:0000256" key="2">
    <source>
        <dbReference type="ARBA" id="ARBA00022692"/>
    </source>
</evidence>
<keyword evidence="7" id="KW-1185">Reference proteome</keyword>
<evidence type="ECO:0000313" key="7">
    <source>
        <dbReference type="Proteomes" id="UP000001058"/>
    </source>
</evidence>
<dbReference type="OrthoDB" id="448280at2759"/>
<comment type="subcellular location">
    <subcellularLocation>
        <location evidence="1">Membrane</location>
        <topology evidence="1">Multi-pass membrane protein</topology>
    </subcellularLocation>
</comment>
<dbReference type="Proteomes" id="UP000001058">
    <property type="component" value="Unassembled WGS sequence"/>
</dbReference>
<feature type="transmembrane region" description="Helical" evidence="5">
    <location>
        <begin position="179"/>
        <end position="200"/>
    </location>
</feature>
<proteinExistence type="predicted"/>
<feature type="transmembrane region" description="Helical" evidence="5">
    <location>
        <begin position="212"/>
        <end position="231"/>
    </location>
</feature>
<dbReference type="GO" id="GO:0005886">
    <property type="term" value="C:plasma membrane"/>
    <property type="evidence" value="ECO:0007669"/>
    <property type="project" value="TreeGrafter"/>
</dbReference>
<evidence type="ECO:0000313" key="6">
    <source>
        <dbReference type="EMBL" id="EFJ44256.1"/>
    </source>
</evidence>
<feature type="transmembrane region" description="Helical" evidence="5">
    <location>
        <begin position="243"/>
        <end position="263"/>
    </location>
</feature>
<keyword evidence="2 5" id="KW-0812">Transmembrane</keyword>
<dbReference type="EMBL" id="GL378365">
    <property type="protein sequence ID" value="EFJ44256.1"/>
    <property type="molecule type" value="Genomic_DNA"/>
</dbReference>
<reference evidence="6 7" key="1">
    <citation type="journal article" date="2010" name="Science">
        <title>Genomic analysis of organismal complexity in the multicellular green alga Volvox carteri.</title>
        <authorList>
            <person name="Prochnik S.E."/>
            <person name="Umen J."/>
            <person name="Nedelcu A.M."/>
            <person name="Hallmann A."/>
            <person name="Miller S.M."/>
            <person name="Nishii I."/>
            <person name="Ferris P."/>
            <person name="Kuo A."/>
            <person name="Mitros T."/>
            <person name="Fritz-Laylin L.K."/>
            <person name="Hellsten U."/>
            <person name="Chapman J."/>
            <person name="Simakov O."/>
            <person name="Rensing S.A."/>
            <person name="Terry A."/>
            <person name="Pangilinan J."/>
            <person name="Kapitonov V."/>
            <person name="Jurka J."/>
            <person name="Salamov A."/>
            <person name="Shapiro H."/>
            <person name="Schmutz J."/>
            <person name="Grimwood J."/>
            <person name="Lindquist E."/>
            <person name="Lucas S."/>
            <person name="Grigoriev I.V."/>
            <person name="Schmitt R."/>
            <person name="Kirk D."/>
            <person name="Rokhsar D.S."/>
        </authorList>
    </citation>
    <scope>NUCLEOTIDE SEQUENCE [LARGE SCALE GENOMIC DNA]</scope>
    <source>
        <strain evidence="7">f. Nagariensis / Eve</strain>
    </source>
</reference>
<keyword evidence="4 5" id="KW-0472">Membrane</keyword>
<dbReference type="KEGG" id="vcn:VOLCADRAFT_106471"/>
<accession>D8U7L5</accession>